<keyword evidence="3" id="KW-1185">Reference proteome</keyword>
<reference evidence="2 3" key="1">
    <citation type="submission" date="2023-04" db="EMBL/GenBank/DDBJ databases">
        <title>Marinobulbifer ophiurae gen. nov., sp. Nov., isolate from tissue of brittle star Ophioplocus japonicus.</title>
        <authorList>
            <person name="Kawano K."/>
            <person name="Sawayama S."/>
            <person name="Nakagawa S."/>
        </authorList>
    </citation>
    <scope>NUCLEOTIDE SEQUENCE [LARGE SCALE GENOMIC DNA]</scope>
    <source>
        <strain evidence="2 3">NKW57</strain>
    </source>
</reference>
<dbReference type="InterPro" id="IPR031982">
    <property type="entry name" value="PilE-like"/>
</dbReference>
<dbReference type="EMBL" id="BSYJ01000007">
    <property type="protein sequence ID" value="GMG88582.1"/>
    <property type="molecule type" value="Genomic_DNA"/>
</dbReference>
<dbReference type="RefSeq" id="WP_285765192.1">
    <property type="nucleotide sequence ID" value="NZ_BSYJ01000007.1"/>
</dbReference>
<organism evidence="2 3">
    <name type="scientific">Biformimicrobium ophioploci</name>
    <dbReference type="NCBI Taxonomy" id="3036711"/>
    <lineage>
        <taxon>Bacteria</taxon>
        <taxon>Pseudomonadati</taxon>
        <taxon>Pseudomonadota</taxon>
        <taxon>Gammaproteobacteria</taxon>
        <taxon>Cellvibrionales</taxon>
        <taxon>Microbulbiferaceae</taxon>
        <taxon>Biformimicrobium</taxon>
    </lineage>
</organism>
<protein>
    <submittedName>
        <fullName evidence="2">Type IV pilin protein</fullName>
    </submittedName>
</protein>
<evidence type="ECO:0000313" key="3">
    <source>
        <dbReference type="Proteomes" id="UP001224392"/>
    </source>
</evidence>
<dbReference type="Gene3D" id="3.30.700.10">
    <property type="entry name" value="Glycoprotein, Type 4 Pilin"/>
    <property type="match status" value="1"/>
</dbReference>
<dbReference type="Proteomes" id="UP001224392">
    <property type="component" value="Unassembled WGS sequence"/>
</dbReference>
<evidence type="ECO:0000313" key="2">
    <source>
        <dbReference type="EMBL" id="GMG88582.1"/>
    </source>
</evidence>
<dbReference type="Pfam" id="PF16732">
    <property type="entry name" value="ComP_DUS"/>
    <property type="match status" value="1"/>
</dbReference>
<evidence type="ECO:0000256" key="1">
    <source>
        <dbReference type="SAM" id="Phobius"/>
    </source>
</evidence>
<dbReference type="SUPFAM" id="SSF54523">
    <property type="entry name" value="Pili subunits"/>
    <property type="match status" value="1"/>
</dbReference>
<feature type="transmembrane region" description="Helical" evidence="1">
    <location>
        <begin position="12"/>
        <end position="30"/>
    </location>
</feature>
<keyword evidence="1" id="KW-0472">Membrane</keyword>
<sequence>MKKQRGFTLIELMIVVVIVAVLVSIALPSYQAQARASNRAAAQGDLQNCALAMQRHFTEKGTFIGADGNNAPITSRATPTIFPAQSPVDSANKLYNIFITEANGSTFTLEAVPISGTMQASDGLLRLSSSGARGWDRDNSGDVDSAAENCWRKHC</sequence>
<dbReference type="Pfam" id="PF07963">
    <property type="entry name" value="N_methyl"/>
    <property type="match status" value="1"/>
</dbReference>
<dbReference type="PROSITE" id="PS00409">
    <property type="entry name" value="PROKAR_NTER_METHYL"/>
    <property type="match status" value="1"/>
</dbReference>
<gene>
    <name evidence="2" type="ORF">MNKW57_29030</name>
</gene>
<name>A0ABQ6M2T4_9GAMM</name>
<comment type="caution">
    <text evidence="2">The sequence shown here is derived from an EMBL/GenBank/DDBJ whole genome shotgun (WGS) entry which is preliminary data.</text>
</comment>
<dbReference type="PANTHER" id="PTHR30093">
    <property type="entry name" value="GENERAL SECRETION PATHWAY PROTEIN G"/>
    <property type="match status" value="1"/>
</dbReference>
<dbReference type="NCBIfam" id="TIGR02532">
    <property type="entry name" value="IV_pilin_GFxxxE"/>
    <property type="match status" value="1"/>
</dbReference>
<dbReference type="InterPro" id="IPR012902">
    <property type="entry name" value="N_methyl_site"/>
</dbReference>
<accession>A0ABQ6M2T4</accession>
<proteinExistence type="predicted"/>
<dbReference type="InterPro" id="IPR045584">
    <property type="entry name" value="Pilin-like"/>
</dbReference>
<keyword evidence="1" id="KW-0812">Transmembrane</keyword>
<dbReference type="PANTHER" id="PTHR30093:SF47">
    <property type="entry name" value="TYPE IV PILUS NON-CORE MINOR PILIN PILE"/>
    <property type="match status" value="1"/>
</dbReference>
<keyword evidence="1" id="KW-1133">Transmembrane helix</keyword>